<name>E9I211_DAPPU</name>
<proteinExistence type="predicted"/>
<evidence type="ECO:0000313" key="2">
    <source>
        <dbReference type="Proteomes" id="UP000000305"/>
    </source>
</evidence>
<keyword evidence="2" id="KW-1185">Reference proteome</keyword>
<dbReference type="GO" id="GO:0005737">
    <property type="term" value="C:cytoplasm"/>
    <property type="evidence" value="ECO:0000318"/>
    <property type="project" value="GO_Central"/>
</dbReference>
<accession>E9I211</accession>
<dbReference type="EMBL" id="GL733945">
    <property type="protein sequence ID" value="EFX61970.1"/>
    <property type="molecule type" value="Genomic_DNA"/>
</dbReference>
<reference evidence="1 2" key="1">
    <citation type="journal article" date="2011" name="Science">
        <title>The ecoresponsive genome of Daphnia pulex.</title>
        <authorList>
            <person name="Colbourne J.K."/>
            <person name="Pfrender M.E."/>
            <person name="Gilbert D."/>
            <person name="Thomas W.K."/>
            <person name="Tucker A."/>
            <person name="Oakley T.H."/>
            <person name="Tokishita S."/>
            <person name="Aerts A."/>
            <person name="Arnold G.J."/>
            <person name="Basu M.K."/>
            <person name="Bauer D.J."/>
            <person name="Caceres C.E."/>
            <person name="Carmel L."/>
            <person name="Casola C."/>
            <person name="Choi J.H."/>
            <person name="Detter J.C."/>
            <person name="Dong Q."/>
            <person name="Dusheyko S."/>
            <person name="Eads B.D."/>
            <person name="Frohlich T."/>
            <person name="Geiler-Samerotte K.A."/>
            <person name="Gerlach D."/>
            <person name="Hatcher P."/>
            <person name="Jogdeo S."/>
            <person name="Krijgsveld J."/>
            <person name="Kriventseva E.V."/>
            <person name="Kultz D."/>
            <person name="Laforsch C."/>
            <person name="Lindquist E."/>
            <person name="Lopez J."/>
            <person name="Manak J.R."/>
            <person name="Muller J."/>
            <person name="Pangilinan J."/>
            <person name="Patwardhan R.P."/>
            <person name="Pitluck S."/>
            <person name="Pritham E.J."/>
            <person name="Rechtsteiner A."/>
            <person name="Rho M."/>
            <person name="Rogozin I.B."/>
            <person name="Sakarya O."/>
            <person name="Salamov A."/>
            <person name="Schaack S."/>
            <person name="Shapiro H."/>
            <person name="Shiga Y."/>
            <person name="Skalitzky C."/>
            <person name="Smith Z."/>
            <person name="Souvorov A."/>
            <person name="Sung W."/>
            <person name="Tang Z."/>
            <person name="Tsuchiya D."/>
            <person name="Tu H."/>
            <person name="Vos H."/>
            <person name="Wang M."/>
            <person name="Wolf Y.I."/>
            <person name="Yamagata H."/>
            <person name="Yamada T."/>
            <person name="Ye Y."/>
            <person name="Shaw J.R."/>
            <person name="Andrews J."/>
            <person name="Crease T.J."/>
            <person name="Tang H."/>
            <person name="Lucas S.M."/>
            <person name="Robertson H.M."/>
            <person name="Bork P."/>
            <person name="Koonin E.V."/>
            <person name="Zdobnov E.M."/>
            <person name="Grigoriev I.V."/>
            <person name="Lynch M."/>
            <person name="Boore J.L."/>
        </authorList>
    </citation>
    <scope>NUCLEOTIDE SEQUENCE [LARGE SCALE GENOMIC DNA]</scope>
</reference>
<dbReference type="InParanoid" id="E9I211"/>
<dbReference type="HOGENOM" id="CLU_062761_0_0_1"/>
<gene>
    <name evidence="1" type="ORF">DAPPUDRAFT_337719</name>
</gene>
<dbReference type="KEGG" id="dpx:DAPPUDRAFT_337719"/>
<protein>
    <submittedName>
        <fullName evidence="1">Uncharacterized protein</fullName>
    </submittedName>
</protein>
<dbReference type="Gene3D" id="3.80.10.10">
    <property type="entry name" value="Ribonuclease Inhibitor"/>
    <property type="match status" value="1"/>
</dbReference>
<sequence>MPKVKTVISLSLQCINRIKSSLIIYYFPINSKLLKTWRGRPLSIQQRTDTEPDINPFQRIPTVLSEAIIQSLCIRKYLKAWKQYNITFLITTELQKLNAPSYHYDYKQFLNFFPKLERLQVLVLCYSNIGNSGLKLIGTWCKNLRILDVNSCSKLTDTGIEWLVLKPTELGKTLQELLVNCTTVTKRGIKMALQNFPALQVVENDNIFDALLEEVVQSSSLAQPHILNTSFARLTILPAGEYRNGQLELVMQYCPSLFDIAIIVKEGLTDTDLLSLTRMKNLQILKFMLHPSSTGQEITFDKGLAPVLK</sequence>
<dbReference type="FunFam" id="3.80.10.10:FF:001624">
    <property type="entry name" value="Uncharacterized protein"/>
    <property type="match status" value="1"/>
</dbReference>
<dbReference type="PhylomeDB" id="E9I211"/>
<dbReference type="OrthoDB" id="1708588at2759"/>
<dbReference type="AlphaFoldDB" id="E9I211"/>
<dbReference type="SUPFAM" id="SSF52047">
    <property type="entry name" value="RNI-like"/>
    <property type="match status" value="1"/>
</dbReference>
<evidence type="ECO:0000313" key="1">
    <source>
        <dbReference type="EMBL" id="EFX61970.1"/>
    </source>
</evidence>
<organism evidence="1 2">
    <name type="scientific">Daphnia pulex</name>
    <name type="common">Water flea</name>
    <dbReference type="NCBI Taxonomy" id="6669"/>
    <lineage>
        <taxon>Eukaryota</taxon>
        <taxon>Metazoa</taxon>
        <taxon>Ecdysozoa</taxon>
        <taxon>Arthropoda</taxon>
        <taxon>Crustacea</taxon>
        <taxon>Branchiopoda</taxon>
        <taxon>Diplostraca</taxon>
        <taxon>Cladocera</taxon>
        <taxon>Anomopoda</taxon>
        <taxon>Daphniidae</taxon>
        <taxon>Daphnia</taxon>
    </lineage>
</organism>
<dbReference type="eggNOG" id="ENOG502S2U8">
    <property type="taxonomic scope" value="Eukaryota"/>
</dbReference>
<dbReference type="Proteomes" id="UP000000305">
    <property type="component" value="Unassembled WGS sequence"/>
</dbReference>
<dbReference type="InterPro" id="IPR032675">
    <property type="entry name" value="LRR_dom_sf"/>
</dbReference>
<feature type="non-terminal residue" evidence="1">
    <location>
        <position position="309"/>
    </location>
</feature>